<dbReference type="SUPFAM" id="SSF55418">
    <property type="entry name" value="eIF4e-like"/>
    <property type="match status" value="1"/>
</dbReference>
<evidence type="ECO:0000313" key="2">
    <source>
        <dbReference type="Proteomes" id="UP000886856"/>
    </source>
</evidence>
<reference evidence="1" key="2">
    <citation type="submission" date="2021-04" db="EMBL/GenBank/DDBJ databases">
        <authorList>
            <person name="Gilroy R."/>
        </authorList>
    </citation>
    <scope>NUCLEOTIDE SEQUENCE</scope>
    <source>
        <strain evidence="1">CHK171-505</strain>
    </source>
</reference>
<sequence length="142" mass="16816">MQINKYLSWTYYMVDDVELDPLKVGKWMLFFNFNDQRTFFDKICEDVVIKKILQQTKCSSRPNPQGQGVAIFYLHIDDKHTHKKIIKYFIENNLIKKTKAGKFYNLSFKLDDQTRAGEYGDDFKAQLKLEEIINLSTGEFLI</sequence>
<reference evidence="1" key="1">
    <citation type="journal article" date="2021" name="PeerJ">
        <title>Extensive microbial diversity within the chicken gut microbiome revealed by metagenomics and culture.</title>
        <authorList>
            <person name="Gilroy R."/>
            <person name="Ravi A."/>
            <person name="Getino M."/>
            <person name="Pursley I."/>
            <person name="Horton D.L."/>
            <person name="Alikhan N.F."/>
            <person name="Baker D."/>
            <person name="Gharbi K."/>
            <person name="Hall N."/>
            <person name="Watson M."/>
            <person name="Adriaenssens E.M."/>
            <person name="Foster-Nyarko E."/>
            <person name="Jarju S."/>
            <person name="Secka A."/>
            <person name="Antonio M."/>
            <person name="Oren A."/>
            <person name="Chaudhuri R.R."/>
            <person name="La Ragione R."/>
            <person name="Hildebrand F."/>
            <person name="Pallen M.J."/>
        </authorList>
    </citation>
    <scope>NUCLEOTIDE SEQUENCE</scope>
    <source>
        <strain evidence="1">CHK171-505</strain>
    </source>
</reference>
<dbReference type="EMBL" id="DWYW01000200">
    <property type="protein sequence ID" value="HJA90863.1"/>
    <property type="molecule type" value="Genomic_DNA"/>
</dbReference>
<comment type="caution">
    <text evidence="1">The sequence shown here is derived from an EMBL/GenBank/DDBJ whole genome shotgun (WGS) entry which is preliminary data.</text>
</comment>
<dbReference type="Proteomes" id="UP000886856">
    <property type="component" value="Unassembled WGS sequence"/>
</dbReference>
<name>A0A9D2I370_9LACT</name>
<proteinExistence type="predicted"/>
<evidence type="ECO:0000313" key="1">
    <source>
        <dbReference type="EMBL" id="HJA90863.1"/>
    </source>
</evidence>
<organism evidence="1 2">
    <name type="scientific">Candidatus Jeotgalibaca merdavium</name>
    <dbReference type="NCBI Taxonomy" id="2838627"/>
    <lineage>
        <taxon>Bacteria</taxon>
        <taxon>Bacillati</taxon>
        <taxon>Bacillota</taxon>
        <taxon>Bacilli</taxon>
        <taxon>Lactobacillales</taxon>
        <taxon>Carnobacteriaceae</taxon>
        <taxon>Jeotgalibaca</taxon>
    </lineage>
</organism>
<dbReference type="AlphaFoldDB" id="A0A9D2I370"/>
<gene>
    <name evidence="1" type="ORF">H9948_08755</name>
</gene>
<dbReference type="Gene3D" id="3.30.760.10">
    <property type="entry name" value="RNA Cap, Translation Initiation Factor Eif4e"/>
    <property type="match status" value="1"/>
</dbReference>
<accession>A0A9D2I370</accession>
<protein>
    <submittedName>
        <fullName evidence="1">Uncharacterized protein</fullName>
    </submittedName>
</protein>
<dbReference type="InterPro" id="IPR023398">
    <property type="entry name" value="TIF_eIF4e-like"/>
</dbReference>